<feature type="binding site" evidence="18">
    <location>
        <position position="43"/>
    </location>
    <ligand>
        <name>a divalent metal cation</name>
        <dbReference type="ChEBI" id="CHEBI:60240"/>
    </ligand>
</feature>
<dbReference type="AlphaFoldDB" id="A0AAW9K3N1"/>
<evidence type="ECO:0000256" key="13">
    <source>
        <dbReference type="ARBA" id="ARBA00023209"/>
    </source>
</evidence>
<evidence type="ECO:0000256" key="14">
    <source>
        <dbReference type="ARBA" id="ARBA00023264"/>
    </source>
</evidence>
<evidence type="ECO:0000256" key="6">
    <source>
        <dbReference type="ARBA" id="ARBA00022692"/>
    </source>
</evidence>
<feature type="binding site" evidence="16">
    <location>
        <position position="84"/>
    </location>
    <ligand>
        <name>substrate</name>
    </ligand>
</feature>
<dbReference type="Pfam" id="PF01219">
    <property type="entry name" value="DAGK_prokar"/>
    <property type="match status" value="1"/>
</dbReference>
<evidence type="ECO:0000256" key="12">
    <source>
        <dbReference type="ARBA" id="ARBA00023136"/>
    </source>
</evidence>
<name>A0AAW9K3N1_CARML</name>
<feature type="binding site" evidence="16">
    <location>
        <position position="18"/>
    </location>
    <ligand>
        <name>substrate</name>
    </ligand>
</feature>
<feature type="binding site" evidence="17">
    <location>
        <begin position="110"/>
        <end position="111"/>
    </location>
    <ligand>
        <name>ATP</name>
        <dbReference type="ChEBI" id="CHEBI:30616"/>
    </ligand>
</feature>
<keyword evidence="18" id="KW-0479">Metal-binding</keyword>
<evidence type="ECO:0000256" key="1">
    <source>
        <dbReference type="ARBA" id="ARBA00004651"/>
    </source>
</evidence>
<feature type="binding site" evidence="17">
    <location>
        <begin position="101"/>
        <end position="103"/>
    </location>
    <ligand>
        <name>ATP</name>
        <dbReference type="ChEBI" id="CHEBI:30616"/>
    </ligand>
</feature>
<evidence type="ECO:0000256" key="19">
    <source>
        <dbReference type="SAM" id="Phobius"/>
    </source>
</evidence>
<keyword evidence="7 17" id="KW-0547">Nucleotide-binding</keyword>
<keyword evidence="8 20" id="KW-0418">Kinase</keyword>
<accession>A0AAW9K3N1</accession>
<keyword evidence="13" id="KW-0594">Phospholipid biosynthesis</keyword>
<evidence type="ECO:0000256" key="5">
    <source>
        <dbReference type="ARBA" id="ARBA00022679"/>
    </source>
</evidence>
<dbReference type="CDD" id="cd14265">
    <property type="entry name" value="UDPK_IM_like"/>
    <property type="match status" value="1"/>
</dbReference>
<evidence type="ECO:0000256" key="8">
    <source>
        <dbReference type="ARBA" id="ARBA00022777"/>
    </source>
</evidence>
<reference evidence="20" key="1">
    <citation type="submission" date="2023-08" db="EMBL/GenBank/DDBJ databases">
        <title>Genomic characterization of piscicolin 126 produced by Carnobacterium maltaromaticum CM22 strain isolated from salmon (Salmo salar).</title>
        <authorList>
            <person name="Gonzalez-Gragera E."/>
            <person name="Garcia-Lopez J.D."/>
            <person name="Teso-Perez C."/>
            <person name="Gimenez-Hernandez I."/>
            <person name="Peralta-Sanchez J.M."/>
            <person name="Valdivia E."/>
            <person name="Montalban-Lopez M."/>
            <person name="Martin-Platero A.M."/>
            <person name="Banos A."/>
            <person name="Martinez-Bueno M."/>
        </authorList>
    </citation>
    <scope>NUCLEOTIDE SEQUENCE</scope>
    <source>
        <strain evidence="20">CM22</strain>
    </source>
</reference>
<feature type="binding site" evidence="17">
    <location>
        <position position="18"/>
    </location>
    <ligand>
        <name>ATP</name>
        <dbReference type="ChEBI" id="CHEBI:30616"/>
    </ligand>
</feature>
<dbReference type="Proteomes" id="UP001290462">
    <property type="component" value="Unassembled WGS sequence"/>
</dbReference>
<dbReference type="GeneID" id="83605965"/>
<sequence length="141" mass="16319">MDWNDEREAQDKKEFDERCEKNKNFLESFKHACDGVVTVYKEELNMKIHLLLGALVLLLSWYLNISKNEWLWMLLTIFLVIVMEIWNTVIENVVDLATNKEFHPLAKKAKDMAAAAVLVTASFSVVVGAIIFIPKLIQLFF</sequence>
<gene>
    <name evidence="20" type="ORF">RAK27_04850</name>
</gene>
<dbReference type="InterPro" id="IPR033717">
    <property type="entry name" value="UDPK"/>
</dbReference>
<dbReference type="GO" id="GO:0016301">
    <property type="term" value="F:kinase activity"/>
    <property type="evidence" value="ECO:0007669"/>
    <property type="project" value="UniProtKB-KW"/>
</dbReference>
<dbReference type="Gene3D" id="1.10.287.3610">
    <property type="match status" value="1"/>
</dbReference>
<keyword evidence="3" id="KW-1003">Cell membrane</keyword>
<keyword evidence="6 19" id="KW-0812">Transmembrane</keyword>
<feature type="binding site" evidence="17">
    <location>
        <position position="91"/>
    </location>
    <ligand>
        <name>ATP</name>
        <dbReference type="ChEBI" id="CHEBI:30616"/>
    </ligand>
</feature>
<feature type="binding site" evidence="17">
    <location>
        <position position="43"/>
    </location>
    <ligand>
        <name>ATP</name>
        <dbReference type="ChEBI" id="CHEBI:30616"/>
    </ligand>
</feature>
<dbReference type="EMBL" id="JAVBVO010000003">
    <property type="protein sequence ID" value="MDZ5757982.1"/>
    <property type="molecule type" value="Genomic_DNA"/>
</dbReference>
<evidence type="ECO:0000256" key="4">
    <source>
        <dbReference type="ARBA" id="ARBA00022516"/>
    </source>
</evidence>
<feature type="binding site" evidence="18">
    <location>
        <position position="91"/>
    </location>
    <ligand>
        <name>a divalent metal cation</name>
        <dbReference type="ChEBI" id="CHEBI:60240"/>
    </ligand>
</feature>
<dbReference type="EC" id="2.7.1.-" evidence="20"/>
<keyword evidence="12 19" id="KW-0472">Membrane</keyword>
<dbReference type="PANTHER" id="PTHR34299:SF1">
    <property type="entry name" value="DIACYLGLYCEROL KINASE"/>
    <property type="match status" value="1"/>
</dbReference>
<keyword evidence="9 17" id="KW-0067">ATP-binding</keyword>
<dbReference type="RefSeq" id="WP_010053715.1">
    <property type="nucleotide sequence ID" value="NZ_BJOJ01000009.1"/>
</dbReference>
<keyword evidence="11" id="KW-0443">Lipid metabolism</keyword>
<evidence type="ECO:0000256" key="11">
    <source>
        <dbReference type="ARBA" id="ARBA00023098"/>
    </source>
</evidence>
<evidence type="ECO:0000256" key="7">
    <source>
        <dbReference type="ARBA" id="ARBA00022741"/>
    </source>
</evidence>
<evidence type="ECO:0000256" key="17">
    <source>
        <dbReference type="PIRSR" id="PIRSR600829-3"/>
    </source>
</evidence>
<keyword evidence="4" id="KW-0444">Lipid biosynthesis</keyword>
<proteinExistence type="inferred from homology"/>
<comment type="subcellular location">
    <subcellularLocation>
        <location evidence="1">Cell membrane</location>
        <topology evidence="1">Multi-pass membrane protein</topology>
    </subcellularLocation>
</comment>
<keyword evidence="10 19" id="KW-1133">Transmembrane helix</keyword>
<comment type="caution">
    <text evidence="20">The sequence shown here is derived from an EMBL/GenBank/DDBJ whole genome shotgun (WGS) entry which is preliminary data.</text>
</comment>
<dbReference type="GO" id="GO:0005886">
    <property type="term" value="C:plasma membrane"/>
    <property type="evidence" value="ECO:0007669"/>
    <property type="project" value="UniProtKB-SubCell"/>
</dbReference>
<dbReference type="GO" id="GO:0008654">
    <property type="term" value="P:phospholipid biosynthetic process"/>
    <property type="evidence" value="ECO:0007669"/>
    <property type="project" value="UniProtKB-KW"/>
</dbReference>
<evidence type="ECO:0000313" key="20">
    <source>
        <dbReference type="EMBL" id="MDZ5757982.1"/>
    </source>
</evidence>
<comment type="similarity">
    <text evidence="2">Belongs to the bacterial diacylglycerol kinase family.</text>
</comment>
<evidence type="ECO:0000256" key="2">
    <source>
        <dbReference type="ARBA" id="ARBA00005967"/>
    </source>
</evidence>
<keyword evidence="14" id="KW-1208">Phospholipid metabolism</keyword>
<dbReference type="InterPro" id="IPR000829">
    <property type="entry name" value="DAGK"/>
</dbReference>
<evidence type="ECO:0000256" key="18">
    <source>
        <dbReference type="PIRSR" id="PIRSR600829-4"/>
    </source>
</evidence>
<protein>
    <submittedName>
        <fullName evidence="20">Diacylglycerol kinase family protein</fullName>
        <ecNumber evidence="20">2.7.1.-</ecNumber>
    </submittedName>
</protein>
<dbReference type="GO" id="GO:0046872">
    <property type="term" value="F:metal ion binding"/>
    <property type="evidence" value="ECO:0007669"/>
    <property type="project" value="UniProtKB-KW"/>
</dbReference>
<organism evidence="20 21">
    <name type="scientific">Carnobacterium maltaromaticum</name>
    <name type="common">Carnobacterium piscicola</name>
    <dbReference type="NCBI Taxonomy" id="2751"/>
    <lineage>
        <taxon>Bacteria</taxon>
        <taxon>Bacillati</taxon>
        <taxon>Bacillota</taxon>
        <taxon>Bacilli</taxon>
        <taxon>Lactobacillales</taxon>
        <taxon>Carnobacteriaceae</taxon>
        <taxon>Carnobacterium</taxon>
    </lineage>
</organism>
<evidence type="ECO:0000256" key="9">
    <source>
        <dbReference type="ARBA" id="ARBA00022840"/>
    </source>
</evidence>
<comment type="cofactor">
    <cofactor evidence="18">
        <name>Mg(2+)</name>
        <dbReference type="ChEBI" id="CHEBI:18420"/>
    </cofactor>
    <text evidence="18">Mn(2+), Zn(2+), Cd(2+) and Co(2+) support activity to lesser extents.</text>
</comment>
<evidence type="ECO:0000256" key="16">
    <source>
        <dbReference type="PIRSR" id="PIRSR600829-2"/>
    </source>
</evidence>
<keyword evidence="18" id="KW-0460">Magnesium</keyword>
<evidence type="ECO:0000256" key="3">
    <source>
        <dbReference type="ARBA" id="ARBA00022475"/>
    </source>
</evidence>
<feature type="active site" description="Proton acceptor" evidence="15">
    <location>
        <position position="84"/>
    </location>
</feature>
<keyword evidence="5 20" id="KW-0808">Transferase</keyword>
<evidence type="ECO:0000256" key="10">
    <source>
        <dbReference type="ARBA" id="ARBA00022989"/>
    </source>
</evidence>
<dbReference type="PANTHER" id="PTHR34299">
    <property type="entry name" value="DIACYLGLYCEROL KINASE"/>
    <property type="match status" value="1"/>
</dbReference>
<dbReference type="InterPro" id="IPR036945">
    <property type="entry name" value="DAGK_sf"/>
</dbReference>
<feature type="transmembrane region" description="Helical" evidence="19">
    <location>
        <begin position="70"/>
        <end position="90"/>
    </location>
</feature>
<dbReference type="GO" id="GO:0005524">
    <property type="term" value="F:ATP binding"/>
    <property type="evidence" value="ECO:0007669"/>
    <property type="project" value="UniProtKB-KW"/>
</dbReference>
<evidence type="ECO:0000256" key="15">
    <source>
        <dbReference type="PIRSR" id="PIRSR600829-1"/>
    </source>
</evidence>
<feature type="transmembrane region" description="Helical" evidence="19">
    <location>
        <begin position="111"/>
        <end position="133"/>
    </location>
</feature>
<feature type="transmembrane region" description="Helical" evidence="19">
    <location>
        <begin position="48"/>
        <end position="64"/>
    </location>
</feature>
<evidence type="ECO:0000313" key="21">
    <source>
        <dbReference type="Proteomes" id="UP001290462"/>
    </source>
</evidence>